<dbReference type="Gene3D" id="1.25.40.10">
    <property type="entry name" value="Tetratricopeptide repeat domain"/>
    <property type="match status" value="1"/>
</dbReference>
<dbReference type="InterPro" id="IPR011990">
    <property type="entry name" value="TPR-like_helical_dom_sf"/>
</dbReference>
<evidence type="ECO:0008006" key="2">
    <source>
        <dbReference type="Google" id="ProtNLM"/>
    </source>
</evidence>
<sequence length="344" mass="40332">MHPQKVARYLEYIEIIRPGPEYDKHENLLLSVEQEIYSGPKWNKNHFLKMVNDNRAQIQKLSDQKNSYAINCLGLYEYYSGNEAQACSIFLQVSDNNPSAMFNLWKIYNNDPEKKTHARKLIFEALSQAHPCAALIGTYHMMIPINTLDSDSMDLLKYSLLELRKRNCSSGSFMLGYVYLFEKKFVEARRMLKNNWCHETHLYYDVGEMFYKAGYLVEAKLYLKKYIERELEPVAMGKTLDMLESMITNGSDQMEFLAYLVDFINGVSIGDNTKILLDDYVKNKFQDRNIMKIFVTEFCSVKNLRRDVKKLRKENRNMKLELKFRPEGSGFHEAKDHFISLMGP</sequence>
<organism evidence="1">
    <name type="scientific">Hyperionvirus sp</name>
    <dbReference type="NCBI Taxonomy" id="2487770"/>
    <lineage>
        <taxon>Viruses</taxon>
        <taxon>Varidnaviria</taxon>
        <taxon>Bamfordvirae</taxon>
        <taxon>Nucleocytoviricota</taxon>
        <taxon>Megaviricetes</taxon>
        <taxon>Imitervirales</taxon>
        <taxon>Mimiviridae</taxon>
        <taxon>Klosneuvirinae</taxon>
    </lineage>
</organism>
<proteinExistence type="predicted"/>
<gene>
    <name evidence="1" type="ORF">Hyperionvirus4_85</name>
</gene>
<dbReference type="SUPFAM" id="SSF81901">
    <property type="entry name" value="HCP-like"/>
    <property type="match status" value="1"/>
</dbReference>
<accession>A0A3G5A780</accession>
<reference evidence="1" key="1">
    <citation type="submission" date="2018-10" db="EMBL/GenBank/DDBJ databases">
        <title>Hidden diversity of soil giant viruses.</title>
        <authorList>
            <person name="Schulz F."/>
            <person name="Alteio L."/>
            <person name="Goudeau D."/>
            <person name="Ryan E.M."/>
            <person name="Malmstrom R.R."/>
            <person name="Blanchard J."/>
            <person name="Woyke T."/>
        </authorList>
    </citation>
    <scope>NUCLEOTIDE SEQUENCE</scope>
    <source>
        <strain evidence="1">HYV1</strain>
    </source>
</reference>
<evidence type="ECO:0000313" key="1">
    <source>
        <dbReference type="EMBL" id="AYV83120.1"/>
    </source>
</evidence>
<protein>
    <recommendedName>
        <fullName evidence="2">Tetratricopeptide repeat protein</fullName>
    </recommendedName>
</protein>
<dbReference type="EMBL" id="MK072386">
    <property type="protein sequence ID" value="AYV83120.1"/>
    <property type="molecule type" value="Genomic_DNA"/>
</dbReference>
<name>A0A3G5A780_9VIRU</name>